<feature type="transmembrane region" description="Helical" evidence="5">
    <location>
        <begin position="345"/>
        <end position="364"/>
    </location>
</feature>
<organism evidence="8 10">
    <name type="scientific">Caenorhabditis briggsae</name>
    <dbReference type="NCBI Taxonomy" id="6238"/>
    <lineage>
        <taxon>Eukaryota</taxon>
        <taxon>Metazoa</taxon>
        <taxon>Ecdysozoa</taxon>
        <taxon>Nematoda</taxon>
        <taxon>Chromadorea</taxon>
        <taxon>Rhabditida</taxon>
        <taxon>Rhabditina</taxon>
        <taxon>Rhabditomorpha</taxon>
        <taxon>Rhabditoidea</taxon>
        <taxon>Rhabditidae</taxon>
        <taxon>Peloderinae</taxon>
        <taxon>Caenorhabditis</taxon>
    </lineage>
</organism>
<dbReference type="Proteomes" id="UP000829354">
    <property type="component" value="Chromosome V"/>
</dbReference>
<feature type="transmembrane region" description="Helical" evidence="5">
    <location>
        <begin position="155"/>
        <end position="176"/>
    </location>
</feature>
<evidence type="ECO:0000313" key="7">
    <source>
        <dbReference type="EMBL" id="ULT88875.1"/>
    </source>
</evidence>
<feature type="transmembrane region" description="Helical" evidence="5">
    <location>
        <begin position="376"/>
        <end position="394"/>
    </location>
</feature>
<evidence type="ECO:0000256" key="2">
    <source>
        <dbReference type="ARBA" id="ARBA00022692"/>
    </source>
</evidence>
<dbReference type="GO" id="GO:0016020">
    <property type="term" value="C:membrane"/>
    <property type="evidence" value="ECO:0007669"/>
    <property type="project" value="UniProtKB-SubCell"/>
</dbReference>
<name>A0AAE9JMI5_CAEBR</name>
<feature type="transmembrane region" description="Helical" evidence="5">
    <location>
        <begin position="406"/>
        <end position="425"/>
    </location>
</feature>
<keyword evidence="4 5" id="KW-0472">Membrane</keyword>
<dbReference type="EMBL" id="CP090895">
    <property type="protein sequence ID" value="ULT88875.1"/>
    <property type="molecule type" value="Genomic_DNA"/>
</dbReference>
<dbReference type="SUPFAM" id="SSF103473">
    <property type="entry name" value="MFS general substrate transporter"/>
    <property type="match status" value="1"/>
</dbReference>
<feature type="transmembrane region" description="Helical" evidence="5">
    <location>
        <begin position="80"/>
        <end position="100"/>
    </location>
</feature>
<evidence type="ECO:0000256" key="1">
    <source>
        <dbReference type="ARBA" id="ARBA00004141"/>
    </source>
</evidence>
<feature type="chain" id="PRO_5044707539" description="Major facilitator superfamily (MFS) profile domain-containing protein" evidence="6">
    <location>
        <begin position="18"/>
        <end position="532"/>
    </location>
</feature>
<feature type="transmembrane region" description="Helical" evidence="5">
    <location>
        <begin position="312"/>
        <end position="333"/>
    </location>
</feature>
<reference evidence="8 10" key="2">
    <citation type="submission" date="2022-04" db="EMBL/GenBank/DDBJ databases">
        <title>Chromosome-level reference genomes for two strains of Caenorhabditis briggsae: an improved platform for comparative genomics.</title>
        <authorList>
            <person name="Stevens L."/>
            <person name="Andersen E."/>
        </authorList>
    </citation>
    <scope>NUCLEOTIDE SEQUENCE [LARGE SCALE GENOMIC DNA]</scope>
    <source>
        <strain evidence="8">VX34</strain>
        <tissue evidence="8">Whole-organism</tissue>
    </source>
</reference>
<evidence type="ECO:0000256" key="5">
    <source>
        <dbReference type="SAM" id="Phobius"/>
    </source>
</evidence>
<dbReference type="InterPro" id="IPR049680">
    <property type="entry name" value="FLVCR1-2_SLC49-like"/>
</dbReference>
<proteinExistence type="predicted"/>
<dbReference type="AlphaFoldDB" id="A0AAE9JMI5"/>
<feature type="signal peptide" evidence="6">
    <location>
        <begin position="1"/>
        <end position="17"/>
    </location>
</feature>
<sequence length="532" mass="59148">MMLIFLRILSWFQSVQDRIPIEVRMPRAWWMRKRLRQQESSQLLMGSVLNKETVAADKETAGNGIVADTSIVYKVYPARWLVLAVCCFLALSNAMQWISFSSLSDEVQMYYRGRPANGSMDVSLVTNQIFQFVAVFTGFGGMYITDNKGIKTAGLLGTSLNVIGASIRMIASIPFIESHLVRETLLHAGSFIAASAQAFFLVLPSKIAECWFPGDQRAIANVLSFVANPAGVALGTIVPSVLFKNYTHGNPNSWMFFSFTLGMEFLAFFPFILALFVRSKLPPTPPSASSAAHQNNIGFVKSILQCIMNLQFFIQMTLFAFAFSLLWSLMIFLDGPLKDQGYNMAGYPTAVCAVVGTMTSLLAGHIADKTRKFKEIIRVCTVGFSCSVIILRFFLNKPKTGPLDSIIVYILCGCLGAFSIPQFPIGVELGVETTFPVMEATSSGVLVIFGSLFMFIIPFVQTYTESLRLFYQQSWKFALDVTCALSLVSVVLSLFFLKPRYRRLELENAKLALEKEEPVVTARTVVSDIEMR</sequence>
<feature type="transmembrane region" description="Helical" evidence="5">
    <location>
        <begin position="188"/>
        <end position="207"/>
    </location>
</feature>
<dbReference type="Pfam" id="PF07690">
    <property type="entry name" value="MFS_1"/>
    <property type="match status" value="1"/>
</dbReference>
<evidence type="ECO:0000313" key="10">
    <source>
        <dbReference type="Proteomes" id="UP000829354"/>
    </source>
</evidence>
<evidence type="ECO:0000313" key="8">
    <source>
        <dbReference type="EMBL" id="UMM34707.1"/>
    </source>
</evidence>
<feature type="transmembrane region" description="Helical" evidence="5">
    <location>
        <begin position="120"/>
        <end position="143"/>
    </location>
</feature>
<evidence type="ECO:0000313" key="9">
    <source>
        <dbReference type="Proteomes" id="UP000827892"/>
    </source>
</evidence>
<dbReference type="InterPro" id="IPR036259">
    <property type="entry name" value="MFS_trans_sf"/>
</dbReference>
<feature type="transmembrane region" description="Helical" evidence="5">
    <location>
        <begin position="477"/>
        <end position="497"/>
    </location>
</feature>
<feature type="transmembrane region" description="Helical" evidence="5">
    <location>
        <begin position="254"/>
        <end position="277"/>
    </location>
</feature>
<protein>
    <recommendedName>
        <fullName evidence="11">Major facilitator superfamily (MFS) profile domain-containing protein</fullName>
    </recommendedName>
</protein>
<feature type="transmembrane region" description="Helical" evidence="5">
    <location>
        <begin position="219"/>
        <end position="242"/>
    </location>
</feature>
<dbReference type="InterPro" id="IPR011701">
    <property type="entry name" value="MFS"/>
</dbReference>
<feature type="transmembrane region" description="Helical" evidence="5">
    <location>
        <begin position="437"/>
        <end position="457"/>
    </location>
</feature>
<keyword evidence="10" id="KW-1185">Reference proteome</keyword>
<keyword evidence="6" id="KW-0732">Signal</keyword>
<keyword evidence="3 5" id="KW-1133">Transmembrane helix</keyword>
<dbReference type="PANTHER" id="PTHR10924">
    <property type="entry name" value="MAJOR FACILITATOR SUPERFAMILY PROTEIN-RELATED"/>
    <property type="match status" value="1"/>
</dbReference>
<dbReference type="GO" id="GO:0022857">
    <property type="term" value="F:transmembrane transporter activity"/>
    <property type="evidence" value="ECO:0007669"/>
    <property type="project" value="InterPro"/>
</dbReference>
<gene>
    <name evidence="7" type="ORF">L3Y34_007819</name>
    <name evidence="8" type="ORF">L5515_007661</name>
</gene>
<dbReference type="PANTHER" id="PTHR10924:SF8">
    <property type="entry name" value="MFS DOMAIN-CONTAINING PROTEIN-RELATED"/>
    <property type="match status" value="1"/>
</dbReference>
<reference evidence="7 9" key="1">
    <citation type="submission" date="2022-02" db="EMBL/GenBank/DDBJ databases">
        <title>Chromosome-level reference genomes for two strains of Caenorhabditis briggsae: an improved platform for comparative genomics.</title>
        <authorList>
            <person name="Stevens L."/>
            <person name="Andersen E.C."/>
        </authorList>
    </citation>
    <scope>NUCLEOTIDE SEQUENCE [LARGE SCALE GENOMIC DNA]</scope>
    <source>
        <strain evidence="7">QX1410_ONT</strain>
        <tissue evidence="7">Whole-organism</tissue>
    </source>
</reference>
<evidence type="ECO:0000256" key="4">
    <source>
        <dbReference type="ARBA" id="ARBA00023136"/>
    </source>
</evidence>
<evidence type="ECO:0008006" key="11">
    <source>
        <dbReference type="Google" id="ProtNLM"/>
    </source>
</evidence>
<keyword evidence="2 5" id="KW-0812">Transmembrane</keyword>
<comment type="subcellular location">
    <subcellularLocation>
        <location evidence="1">Membrane</location>
        <topology evidence="1">Multi-pass membrane protein</topology>
    </subcellularLocation>
</comment>
<accession>A0AAE9JMI5</accession>
<dbReference type="Proteomes" id="UP000827892">
    <property type="component" value="Chromosome V"/>
</dbReference>
<evidence type="ECO:0000256" key="3">
    <source>
        <dbReference type="ARBA" id="ARBA00022989"/>
    </source>
</evidence>
<dbReference type="Gene3D" id="1.20.1250.20">
    <property type="entry name" value="MFS general substrate transporter like domains"/>
    <property type="match status" value="2"/>
</dbReference>
<dbReference type="EMBL" id="CP092624">
    <property type="protein sequence ID" value="UMM34707.1"/>
    <property type="molecule type" value="Genomic_DNA"/>
</dbReference>
<evidence type="ECO:0000256" key="6">
    <source>
        <dbReference type="SAM" id="SignalP"/>
    </source>
</evidence>